<dbReference type="Gene3D" id="3.40.5.50">
    <property type="match status" value="1"/>
</dbReference>
<evidence type="ECO:0000313" key="4">
    <source>
        <dbReference type="Proteomes" id="UP001595921"/>
    </source>
</evidence>
<comment type="caution">
    <text evidence="3">The sequence shown here is derived from an EMBL/GenBank/DDBJ whole genome shotgun (WGS) entry which is preliminary data.</text>
</comment>
<dbReference type="RefSeq" id="WP_267622673.1">
    <property type="nucleotide sequence ID" value="NZ_JAODIW010000006.1"/>
</dbReference>
<accession>A0ABD5P8F7</accession>
<name>A0ABD5P8F7_9EURY</name>
<dbReference type="EMBL" id="JBHSDS010000003">
    <property type="protein sequence ID" value="MFC4357046.1"/>
    <property type="molecule type" value="Genomic_DNA"/>
</dbReference>
<sequence>MNLNELQTVQSKERRKDSLQHLRDAFYEDVAGYISDLKAERKEVAATADDPFSSPEVSRLTDEIETAEEVVEAVYERRVGKVVKLASFAAADMPVDEEGMTTQERELFEDLVARIEQNKTTVLDILSGNGSASASEVREASGSRASESDPTAPDAAPVGGTGADDTDAGTPATADEESTPDVLSQAMDGERDLTVGDDESVAPAPDASTGRVDAGDPDTVPADGDGVADATGNGPKNADGDDTPPTPPDTPGGGTGTDGETGSETEPASGRADDDRTTVRITRDVGSILGVDEREYDLAEEDVVTLPSANAEPLVQRDAAERLD</sequence>
<evidence type="ECO:0000259" key="2">
    <source>
        <dbReference type="Pfam" id="PF22090"/>
    </source>
</evidence>
<keyword evidence="4" id="KW-1185">Reference proteome</keyword>
<dbReference type="Pfam" id="PF22090">
    <property type="entry name" value="Gins51_C"/>
    <property type="match status" value="1"/>
</dbReference>
<dbReference type="AlphaFoldDB" id="A0ABD5P8F7"/>
<evidence type="ECO:0000313" key="3">
    <source>
        <dbReference type="EMBL" id="MFC4357046.1"/>
    </source>
</evidence>
<dbReference type="InterPro" id="IPR054314">
    <property type="entry name" value="Gins51_C"/>
</dbReference>
<gene>
    <name evidence="3" type="ORF">ACFO0N_03675</name>
</gene>
<dbReference type="CDD" id="cd11714">
    <property type="entry name" value="GINS_A_archaea"/>
    <property type="match status" value="1"/>
</dbReference>
<dbReference type="Proteomes" id="UP001595921">
    <property type="component" value="Unassembled WGS sequence"/>
</dbReference>
<feature type="domain" description="Gins51 C-terminal" evidence="2">
    <location>
        <begin position="278"/>
        <end position="323"/>
    </location>
</feature>
<dbReference type="Gene3D" id="1.20.58.1030">
    <property type="match status" value="1"/>
</dbReference>
<evidence type="ECO:0000256" key="1">
    <source>
        <dbReference type="SAM" id="MobiDB-lite"/>
    </source>
</evidence>
<feature type="region of interest" description="Disordered" evidence="1">
    <location>
        <begin position="127"/>
        <end position="279"/>
    </location>
</feature>
<proteinExistence type="predicted"/>
<protein>
    <recommendedName>
        <fullName evidence="2">Gins51 C-terminal domain-containing protein</fullName>
    </recommendedName>
</protein>
<reference evidence="3 4" key="1">
    <citation type="journal article" date="2019" name="Int. J. Syst. Evol. Microbiol.">
        <title>The Global Catalogue of Microorganisms (GCM) 10K type strain sequencing project: providing services to taxonomists for standard genome sequencing and annotation.</title>
        <authorList>
            <consortium name="The Broad Institute Genomics Platform"/>
            <consortium name="The Broad Institute Genome Sequencing Center for Infectious Disease"/>
            <person name="Wu L."/>
            <person name="Ma J."/>
        </authorList>
    </citation>
    <scope>NUCLEOTIDE SEQUENCE [LARGE SCALE GENOMIC DNA]</scope>
    <source>
        <strain evidence="3 4">CGMCC 1.12553</strain>
    </source>
</reference>
<organism evidence="3 4">
    <name type="scientific">Halobium salinum</name>
    <dbReference type="NCBI Taxonomy" id="1364940"/>
    <lineage>
        <taxon>Archaea</taxon>
        <taxon>Methanobacteriati</taxon>
        <taxon>Methanobacteriota</taxon>
        <taxon>Stenosarchaea group</taxon>
        <taxon>Halobacteria</taxon>
        <taxon>Halobacteriales</taxon>
        <taxon>Haloferacaceae</taxon>
        <taxon>Halobium</taxon>
    </lineage>
</organism>
<feature type="compositionally biased region" description="Low complexity" evidence="1">
    <location>
        <begin position="149"/>
        <end position="158"/>
    </location>
</feature>